<name>A0A6C0DD91_9ZZZZ</name>
<sequence length="93" mass="10822">MLYKYTKESLQNYKSTLENPETCDYTDTIITCILKEAIEGNTSYTYVFDRPDTFVDIIVSNLRKVFCDSIVLHYKHVTPNETTIQNGVIIDWS</sequence>
<dbReference type="EMBL" id="MN739581">
    <property type="protein sequence ID" value="QHT14310.1"/>
    <property type="molecule type" value="Genomic_DNA"/>
</dbReference>
<evidence type="ECO:0000313" key="1">
    <source>
        <dbReference type="EMBL" id="QHT14310.1"/>
    </source>
</evidence>
<protein>
    <submittedName>
        <fullName evidence="1">Uncharacterized protein</fullName>
    </submittedName>
</protein>
<reference evidence="1" key="1">
    <citation type="journal article" date="2020" name="Nature">
        <title>Giant virus diversity and host interactions through global metagenomics.</title>
        <authorList>
            <person name="Schulz F."/>
            <person name="Roux S."/>
            <person name="Paez-Espino D."/>
            <person name="Jungbluth S."/>
            <person name="Walsh D.A."/>
            <person name="Denef V.J."/>
            <person name="McMahon K.D."/>
            <person name="Konstantinidis K.T."/>
            <person name="Eloe-Fadrosh E.A."/>
            <person name="Kyrpides N.C."/>
            <person name="Woyke T."/>
        </authorList>
    </citation>
    <scope>NUCLEOTIDE SEQUENCE</scope>
    <source>
        <strain evidence="1">GVMAG-M-3300023174-137</strain>
    </source>
</reference>
<organism evidence="1">
    <name type="scientific">viral metagenome</name>
    <dbReference type="NCBI Taxonomy" id="1070528"/>
    <lineage>
        <taxon>unclassified sequences</taxon>
        <taxon>metagenomes</taxon>
        <taxon>organismal metagenomes</taxon>
    </lineage>
</organism>
<dbReference type="AlphaFoldDB" id="A0A6C0DD91"/>
<proteinExistence type="predicted"/>
<accession>A0A6C0DD91</accession>